<organism evidence="3 4">
    <name type="scientific">Camellia sinensis</name>
    <name type="common">Tea plant</name>
    <name type="synonym">Thea sinensis</name>
    <dbReference type="NCBI Taxonomy" id="4442"/>
    <lineage>
        <taxon>Eukaryota</taxon>
        <taxon>Viridiplantae</taxon>
        <taxon>Streptophyta</taxon>
        <taxon>Embryophyta</taxon>
        <taxon>Tracheophyta</taxon>
        <taxon>Spermatophyta</taxon>
        <taxon>Magnoliopsida</taxon>
        <taxon>eudicotyledons</taxon>
        <taxon>Gunneridae</taxon>
        <taxon>Pentapetalae</taxon>
        <taxon>asterids</taxon>
        <taxon>Ericales</taxon>
        <taxon>Theaceae</taxon>
        <taxon>Camellia</taxon>
    </lineage>
</organism>
<dbReference type="InterPro" id="IPR008833">
    <property type="entry name" value="Surf2"/>
</dbReference>
<dbReference type="Pfam" id="PF07039">
    <property type="entry name" value="SGF29_Tudor"/>
    <property type="match status" value="1"/>
</dbReference>
<evidence type="ECO:0000259" key="2">
    <source>
        <dbReference type="PROSITE" id="PS51518"/>
    </source>
</evidence>
<dbReference type="GO" id="GO:0005198">
    <property type="term" value="F:structural molecule activity"/>
    <property type="evidence" value="ECO:0007669"/>
    <property type="project" value="InterPro"/>
</dbReference>
<dbReference type="Proteomes" id="UP000593564">
    <property type="component" value="Unassembled WGS sequence"/>
</dbReference>
<reference evidence="4" key="1">
    <citation type="journal article" date="2020" name="Nat. Commun.">
        <title>Genome assembly of wild tea tree DASZ reveals pedigree and selection history of tea varieties.</title>
        <authorList>
            <person name="Zhang W."/>
            <person name="Zhang Y."/>
            <person name="Qiu H."/>
            <person name="Guo Y."/>
            <person name="Wan H."/>
            <person name="Zhang X."/>
            <person name="Scossa F."/>
            <person name="Alseekh S."/>
            <person name="Zhang Q."/>
            <person name="Wang P."/>
            <person name="Xu L."/>
            <person name="Schmidt M.H."/>
            <person name="Jia X."/>
            <person name="Li D."/>
            <person name="Zhu A."/>
            <person name="Guo F."/>
            <person name="Chen W."/>
            <person name="Ni D."/>
            <person name="Usadel B."/>
            <person name="Fernie A.R."/>
            <person name="Wen W."/>
        </authorList>
    </citation>
    <scope>NUCLEOTIDE SEQUENCE [LARGE SCALE GENOMIC DNA]</scope>
    <source>
        <strain evidence="4">cv. G240</strain>
    </source>
</reference>
<feature type="compositionally biased region" description="Basic residues" evidence="1">
    <location>
        <begin position="52"/>
        <end position="62"/>
    </location>
</feature>
<evidence type="ECO:0000313" key="3">
    <source>
        <dbReference type="EMBL" id="KAF5958821.1"/>
    </source>
</evidence>
<dbReference type="AlphaFoldDB" id="A0A7J7I2P2"/>
<proteinExistence type="predicted"/>
<dbReference type="InterPro" id="IPR029053">
    <property type="entry name" value="Viral_coat"/>
</dbReference>
<dbReference type="EMBL" id="JACBKZ010000002">
    <property type="protein sequence ID" value="KAF5958821.1"/>
    <property type="molecule type" value="Genomic_DNA"/>
</dbReference>
<evidence type="ECO:0000256" key="1">
    <source>
        <dbReference type="SAM" id="MobiDB-lite"/>
    </source>
</evidence>
<dbReference type="Gene3D" id="2.60.120.20">
    <property type="match status" value="1"/>
</dbReference>
<dbReference type="Pfam" id="PF05477">
    <property type="entry name" value="SURF2"/>
    <property type="match status" value="1"/>
</dbReference>
<dbReference type="PANTHER" id="PTHR47854">
    <property type="entry name" value="SURFEIT LOCUS PROTEIN 2 (SURF2)"/>
    <property type="match status" value="1"/>
</dbReference>
<feature type="compositionally biased region" description="Basic and acidic residues" evidence="1">
    <location>
        <begin position="37"/>
        <end position="51"/>
    </location>
</feature>
<protein>
    <recommendedName>
        <fullName evidence="2">SGF29 C-terminal domain-containing protein</fullName>
    </recommendedName>
</protein>
<dbReference type="Gene3D" id="2.30.30.140">
    <property type="match status" value="1"/>
</dbReference>
<sequence>MSFPIDSQLYVDCVSSFYPWEDHRPEPKRHNKAAVLQRRERERERGGEEGRRRRRRKGKGRKNLLGGPKFKKLENGRFKCVETGHEVPSHARDSYAQNKHCRIGLIDAALARSKPPLNTFHQDPLVRSTGNIVNKSEEHINGKRFLNMLGGERAITFEVLDEEGGGQRKYKLPWSHIIPFPKRNDPSGAQDFPTGKQVLAVYPSTTALYKATVVQPRKFSIPGSGVNPLLRHVAATDWVLPEKVTDRPDKAWWKGVQQAKRDNSPSDSVPTPDKIFIGVGEGNPETWIVDPDQSDRFRMLKKMRFKLVGGKDKEYVRHGIEVVDRFFPVDVWTDYKDTLLGNVGSIQKGAIYLVAATVSGKECKITLRSQIYVLEFDDDEEEDGSLLQRIVPFHKVVGLPEGHRQ</sequence>
<keyword evidence="4" id="KW-1185">Reference proteome</keyword>
<dbReference type="InterPro" id="IPR000263">
    <property type="entry name" value="GV_A/BR1_coat"/>
</dbReference>
<dbReference type="PANTHER" id="PTHR47854:SF1">
    <property type="entry name" value="SURFEIT LOCUS PROTEIN 2 (SURF2)"/>
    <property type="match status" value="1"/>
</dbReference>
<accession>A0A7J7I2P2</accession>
<dbReference type="InterPro" id="IPR010750">
    <property type="entry name" value="SGF29_tudor-like_dom"/>
</dbReference>
<feature type="region of interest" description="Disordered" evidence="1">
    <location>
        <begin position="22"/>
        <end position="68"/>
    </location>
</feature>
<dbReference type="PROSITE" id="PS51518">
    <property type="entry name" value="SGF29_C"/>
    <property type="match status" value="1"/>
</dbReference>
<gene>
    <name evidence="3" type="ORF">HYC85_006046</name>
</gene>
<feature type="domain" description="SGF29 C-terminal" evidence="2">
    <location>
        <begin position="113"/>
        <end position="405"/>
    </location>
</feature>
<comment type="caution">
    <text evidence="3">The sequence shown here is derived from an EMBL/GenBank/DDBJ whole genome shotgun (WGS) entry which is preliminary data.</text>
</comment>
<dbReference type="Pfam" id="PF00844">
    <property type="entry name" value="Gemini_coat"/>
    <property type="match status" value="1"/>
</dbReference>
<reference evidence="3 4" key="2">
    <citation type="submission" date="2020-07" db="EMBL/GenBank/DDBJ databases">
        <title>Genome assembly of wild tea tree DASZ reveals pedigree and selection history of tea varieties.</title>
        <authorList>
            <person name="Zhang W."/>
        </authorList>
    </citation>
    <scope>NUCLEOTIDE SEQUENCE [LARGE SCALE GENOMIC DNA]</scope>
    <source>
        <strain evidence="4">cv. G240</strain>
        <tissue evidence="3">Leaf</tissue>
    </source>
</reference>
<name>A0A7J7I2P2_CAMSI</name>
<evidence type="ECO:0000313" key="4">
    <source>
        <dbReference type="Proteomes" id="UP000593564"/>
    </source>
</evidence>